<evidence type="ECO:0000313" key="1">
    <source>
        <dbReference type="EMBL" id="MFC5062443.1"/>
    </source>
</evidence>
<reference evidence="2" key="1">
    <citation type="journal article" date="2019" name="Int. J. Syst. Evol. Microbiol.">
        <title>The Global Catalogue of Microorganisms (GCM) 10K type strain sequencing project: providing services to taxonomists for standard genome sequencing and annotation.</title>
        <authorList>
            <consortium name="The Broad Institute Genomics Platform"/>
            <consortium name="The Broad Institute Genome Sequencing Center for Infectious Disease"/>
            <person name="Wu L."/>
            <person name="Ma J."/>
        </authorList>
    </citation>
    <scope>NUCLEOTIDE SEQUENCE [LARGE SCALE GENOMIC DNA]</scope>
    <source>
        <strain evidence="2">CGMCC 4.7093</strain>
    </source>
</reference>
<sequence>MPSLEELVHRVLDGAPATPASAADRAVFAERAADVPAFVVDELLTLYALHDGLTDETGLGFHPCADPVIFEWWASGELWLSQRHLYTVRWTAEHGYSRGDAVDVLFSPDDAFASLTDLLAAALE</sequence>
<protein>
    <recommendedName>
        <fullName evidence="3">SMI1/KNR4 family protein</fullName>
    </recommendedName>
</protein>
<dbReference type="RefSeq" id="WP_378035796.1">
    <property type="nucleotide sequence ID" value="NZ_JBHSIV010000008.1"/>
</dbReference>
<evidence type="ECO:0008006" key="3">
    <source>
        <dbReference type="Google" id="ProtNLM"/>
    </source>
</evidence>
<accession>A0ABV9YKA4</accession>
<name>A0ABV9YKA4_9PSEU</name>
<comment type="caution">
    <text evidence="1">The sequence shown here is derived from an EMBL/GenBank/DDBJ whole genome shotgun (WGS) entry which is preliminary data.</text>
</comment>
<organism evidence="1 2">
    <name type="scientific">Actinomycetospora atypica</name>
    <dbReference type="NCBI Taxonomy" id="1290095"/>
    <lineage>
        <taxon>Bacteria</taxon>
        <taxon>Bacillati</taxon>
        <taxon>Actinomycetota</taxon>
        <taxon>Actinomycetes</taxon>
        <taxon>Pseudonocardiales</taxon>
        <taxon>Pseudonocardiaceae</taxon>
        <taxon>Actinomycetospora</taxon>
    </lineage>
</organism>
<gene>
    <name evidence="1" type="ORF">ACFPBZ_09520</name>
</gene>
<dbReference type="EMBL" id="JBHSIV010000008">
    <property type="protein sequence ID" value="MFC5062443.1"/>
    <property type="molecule type" value="Genomic_DNA"/>
</dbReference>
<proteinExistence type="predicted"/>
<keyword evidence="2" id="KW-1185">Reference proteome</keyword>
<evidence type="ECO:0000313" key="2">
    <source>
        <dbReference type="Proteomes" id="UP001595947"/>
    </source>
</evidence>
<dbReference type="Proteomes" id="UP001595947">
    <property type="component" value="Unassembled WGS sequence"/>
</dbReference>